<keyword evidence="4" id="KW-1185">Reference proteome</keyword>
<feature type="domain" description="HTH cro/C1-type" evidence="1">
    <location>
        <begin position="139"/>
        <end position="180"/>
    </location>
</feature>
<dbReference type="GeneID" id="59164523"/>
<comment type="caution">
    <text evidence="2">The sequence shown here is derived from an EMBL/GenBank/DDBJ whole genome shotgun (WGS) entry which is preliminary data.</text>
</comment>
<dbReference type="EMBL" id="BMMA01000004">
    <property type="protein sequence ID" value="GGI75659.1"/>
    <property type="molecule type" value="Genomic_DNA"/>
</dbReference>
<reference evidence="2" key="4">
    <citation type="submission" date="2023-08" db="EMBL/GenBank/DDBJ databases">
        <authorList>
            <person name="Sun Q."/>
            <person name="Zhou Y."/>
        </authorList>
    </citation>
    <scope>NUCLEOTIDE SEQUENCE</scope>
    <source>
        <strain evidence="3">CGMCC 1.8884</strain>
        <strain evidence="2">CGMCC 1.8885</strain>
    </source>
</reference>
<dbReference type="AlphaFoldDB" id="A0AAV4K1F4"/>
<dbReference type="Pfam" id="PF13455">
    <property type="entry name" value="MUG113"/>
    <property type="match status" value="1"/>
</dbReference>
<evidence type="ECO:0000313" key="4">
    <source>
        <dbReference type="Proteomes" id="UP000630135"/>
    </source>
</evidence>
<dbReference type="Proteomes" id="UP000630135">
    <property type="component" value="Unassembled WGS sequence"/>
</dbReference>
<proteinExistence type="predicted"/>
<sequence length="189" mass="21205">MTQQVYVLQDRNSGLLKVGVSVDVQARVGQVNREFGCEAVVIGVLNVVDALRTERFIHGMLEDCRVVGEWFEVSERKQNYLLAYFTDKAERPRYTGNLNGGLAQVNPPAQFSLPEHPMKWEEFQTFLRSAMAAQPRGYQSALAHQLGVTPGYVNQLVKGSRPIPPESLPALLDSLSADYFIRIVPKQEK</sequence>
<evidence type="ECO:0000313" key="3">
    <source>
        <dbReference type="EMBL" id="GGP28752.1"/>
    </source>
</evidence>
<reference evidence="2" key="2">
    <citation type="journal article" date="2014" name="Int. J. Syst. Evol. Microbiol.">
        <title>Complete genome sequence of Corynebacterium casei LMG S-19264T (=DSM 44701T), isolated from a smear-ripened cheese.</title>
        <authorList>
            <consortium name="US DOE Joint Genome Institute (JGI-PGF)"/>
            <person name="Walter F."/>
            <person name="Albersmeier A."/>
            <person name="Kalinowski J."/>
            <person name="Ruckert C."/>
        </authorList>
    </citation>
    <scope>NUCLEOTIDE SEQUENCE</scope>
    <source>
        <strain evidence="2">CGMCC 1.8885</strain>
    </source>
</reference>
<gene>
    <name evidence="3" type="ORF">GCM10008021_04030</name>
    <name evidence="2" type="ORF">GCM10010914_07360</name>
</gene>
<protein>
    <recommendedName>
        <fullName evidence="1">HTH cro/C1-type domain-containing protein</fullName>
    </recommendedName>
</protein>
<accession>A0AAV4K1F4</accession>
<reference evidence="4" key="3">
    <citation type="journal article" date="2019" name="Int. J. Syst. Evol. Microbiol.">
        <title>The Global Catalogue of Microorganisms (GCM) 10K type strain sequencing project: providing services to taxonomists for standard genome sequencing and annotation.</title>
        <authorList>
            <consortium name="The Broad Institute Genomics Platform"/>
            <consortium name="The Broad Institute Genome Sequencing Center for Infectious Disease"/>
            <person name="Wu L."/>
            <person name="Ma J."/>
        </authorList>
    </citation>
    <scope>NUCLEOTIDE SEQUENCE [LARGE SCALE GENOMIC DNA]</scope>
    <source>
        <strain evidence="4">CGMCC 1.8884</strain>
    </source>
</reference>
<evidence type="ECO:0000259" key="1">
    <source>
        <dbReference type="PROSITE" id="PS50943"/>
    </source>
</evidence>
<dbReference type="InterPro" id="IPR001387">
    <property type="entry name" value="Cro/C1-type_HTH"/>
</dbReference>
<evidence type="ECO:0000313" key="5">
    <source>
        <dbReference type="Proteomes" id="UP000652720"/>
    </source>
</evidence>
<dbReference type="CDD" id="cd00093">
    <property type="entry name" value="HTH_XRE"/>
    <property type="match status" value="1"/>
</dbReference>
<dbReference type="InterPro" id="IPR018306">
    <property type="entry name" value="Phage_T5_Orf172_DNA-bd"/>
</dbReference>
<reference evidence="3" key="1">
    <citation type="journal article" date="2014" name="Int. J. Syst. Evol. Microbiol.">
        <title>Complete genome of a new Firmicutes species belonging to the dominant human colonic microbiota ('Ruminococcus bicirculans') reveals two chromosomes and a selective capacity to utilize plant glucans.</title>
        <authorList>
            <consortium name="NISC Comparative Sequencing Program"/>
            <person name="Wegmann U."/>
            <person name="Louis P."/>
            <person name="Goesmann A."/>
            <person name="Henrissat B."/>
            <person name="Duncan S.H."/>
            <person name="Flint H.J."/>
        </authorList>
    </citation>
    <scope>NUCLEOTIDE SEQUENCE</scope>
    <source>
        <strain evidence="3">CGMCC 1.8884</strain>
    </source>
</reference>
<dbReference type="EMBL" id="BMLZ01000003">
    <property type="protein sequence ID" value="GGP28752.1"/>
    <property type="molecule type" value="Genomic_DNA"/>
</dbReference>
<organism evidence="2 5">
    <name type="scientific">Deinococcus wulumuqiensis</name>
    <dbReference type="NCBI Taxonomy" id="980427"/>
    <lineage>
        <taxon>Bacteria</taxon>
        <taxon>Thermotogati</taxon>
        <taxon>Deinococcota</taxon>
        <taxon>Deinococci</taxon>
        <taxon>Deinococcales</taxon>
        <taxon>Deinococcaceae</taxon>
        <taxon>Deinococcus</taxon>
    </lineage>
</organism>
<dbReference type="RefSeq" id="WP_081608170.1">
    <property type="nucleotide sequence ID" value="NZ_BMLZ01000003.1"/>
</dbReference>
<dbReference type="Proteomes" id="UP000652720">
    <property type="component" value="Unassembled WGS sequence"/>
</dbReference>
<dbReference type="SMART" id="SM00974">
    <property type="entry name" value="T5orf172"/>
    <property type="match status" value="1"/>
</dbReference>
<name>A0AAV4K1F4_9DEIO</name>
<dbReference type="PROSITE" id="PS50943">
    <property type="entry name" value="HTH_CROC1"/>
    <property type="match status" value="1"/>
</dbReference>
<evidence type="ECO:0000313" key="2">
    <source>
        <dbReference type="EMBL" id="GGI75659.1"/>
    </source>
</evidence>